<gene>
    <name evidence="1" type="ORF">C2869_01370</name>
</gene>
<evidence type="ECO:0000313" key="1">
    <source>
        <dbReference type="EMBL" id="AWB65175.1"/>
    </source>
</evidence>
<dbReference type="Proteomes" id="UP000244441">
    <property type="component" value="Chromosome"/>
</dbReference>
<accession>A0A2S0VLV7</accession>
<dbReference type="AlphaFoldDB" id="A0A2S0VLV7"/>
<proteinExistence type="predicted"/>
<dbReference type="KEGG" id="cate:C2869_01370"/>
<name>A0A2S0VLV7_9ALTE</name>
<keyword evidence="2" id="KW-1185">Reference proteome</keyword>
<reference evidence="1 2" key="1">
    <citation type="submission" date="2018-01" db="EMBL/GenBank/DDBJ databases">
        <title>Genome sequence of a Cantenovulum-like bacteria.</title>
        <authorList>
            <person name="Tan W.R."/>
            <person name="Lau N.-S."/>
            <person name="Go F."/>
            <person name="Amirul A.-A.A."/>
        </authorList>
    </citation>
    <scope>NUCLEOTIDE SEQUENCE [LARGE SCALE GENOMIC DNA]</scope>
    <source>
        <strain evidence="1 2">CCB-QB4</strain>
    </source>
</reference>
<evidence type="ECO:0000313" key="2">
    <source>
        <dbReference type="Proteomes" id="UP000244441"/>
    </source>
</evidence>
<organism evidence="1 2">
    <name type="scientific">Saccharobesus litoralis</name>
    <dbReference type="NCBI Taxonomy" id="2172099"/>
    <lineage>
        <taxon>Bacteria</taxon>
        <taxon>Pseudomonadati</taxon>
        <taxon>Pseudomonadota</taxon>
        <taxon>Gammaproteobacteria</taxon>
        <taxon>Alteromonadales</taxon>
        <taxon>Alteromonadaceae</taxon>
        <taxon>Saccharobesus</taxon>
    </lineage>
</organism>
<sequence>MHPNTQYKNEFNDLPLDELLWQAHNFMKPTLGQLTIHSPETNELKAQLAEMMALDETLSNKTRFSAKATLLNLQSTIYSQSDQVLGAGF</sequence>
<protein>
    <submittedName>
        <fullName evidence="1">Uncharacterized protein</fullName>
    </submittedName>
</protein>
<dbReference type="EMBL" id="CP026604">
    <property type="protein sequence ID" value="AWB65175.1"/>
    <property type="molecule type" value="Genomic_DNA"/>
</dbReference>